<evidence type="ECO:0000313" key="5">
    <source>
        <dbReference type="Proteomes" id="UP001158576"/>
    </source>
</evidence>
<dbReference type="EMBL" id="OU015567">
    <property type="protein sequence ID" value="CAG5114143.1"/>
    <property type="molecule type" value="Genomic_DNA"/>
</dbReference>
<keyword evidence="5" id="KW-1185">Reference proteome</keyword>
<dbReference type="Gene3D" id="1.10.238.10">
    <property type="entry name" value="EF-hand"/>
    <property type="match status" value="1"/>
</dbReference>
<dbReference type="PROSITE" id="PS51229">
    <property type="entry name" value="DCUN1"/>
    <property type="match status" value="1"/>
</dbReference>
<dbReference type="InterPro" id="IPR009060">
    <property type="entry name" value="UBA-like_sf"/>
</dbReference>
<dbReference type="InterPro" id="IPR014764">
    <property type="entry name" value="DCN-prot"/>
</dbReference>
<dbReference type="Gene3D" id="1.10.8.10">
    <property type="entry name" value="DNA helicase RuvA subunit, C-terminal domain"/>
    <property type="match status" value="1"/>
</dbReference>
<dbReference type="CDD" id="cd14350">
    <property type="entry name" value="UBA_DCNL"/>
    <property type="match status" value="1"/>
</dbReference>
<keyword evidence="1" id="KW-0833">Ubl conjugation pathway</keyword>
<evidence type="ECO:0000256" key="1">
    <source>
        <dbReference type="ARBA" id="ARBA00022786"/>
    </source>
</evidence>
<organism evidence="4 5">
    <name type="scientific">Oikopleura dioica</name>
    <name type="common">Tunicate</name>
    <dbReference type="NCBI Taxonomy" id="34765"/>
    <lineage>
        <taxon>Eukaryota</taxon>
        <taxon>Metazoa</taxon>
        <taxon>Chordata</taxon>
        <taxon>Tunicata</taxon>
        <taxon>Appendicularia</taxon>
        <taxon>Copelata</taxon>
        <taxon>Oikopleuridae</taxon>
        <taxon>Oikopleura</taxon>
    </lineage>
</organism>
<evidence type="ECO:0000313" key="4">
    <source>
        <dbReference type="EMBL" id="CAG5114143.1"/>
    </source>
</evidence>
<protein>
    <recommendedName>
        <fullName evidence="2">Defective in cullin neddylation protein</fullName>
    </recommendedName>
</protein>
<name>A0ABN7T8K1_OIKDI</name>
<dbReference type="InterPro" id="IPR005176">
    <property type="entry name" value="PONY_dom"/>
</dbReference>
<dbReference type="PANTHER" id="PTHR12281">
    <property type="entry name" value="RP42 RELATED"/>
    <property type="match status" value="1"/>
</dbReference>
<sequence>MDGKKLRSRERELVRQLQSFTQANEKTCIYCLTKHNWRLELALDQYFSNPAAYHQPGSSSSSRSSSSSGADNKKIKALYDQYKDPSDPSKIGLDGVEKLCNDLELDPCSITVLVLCWRLRAATQCEFSQKEFCEGMESLRVDDVKKLKKVLIKLEQELDNPRLYKDFYLYTFQYGKNEGQKSLEVDIALAYWEIVLKNRFTHLDLWLQFVRENHKRAITKDTWSLLLDFSIQIDRSMSNYDEEGAWPILIDEFVEWAKPKLML</sequence>
<dbReference type="Pfam" id="PF03556">
    <property type="entry name" value="Cullin_binding"/>
    <property type="match status" value="1"/>
</dbReference>
<proteinExistence type="predicted"/>
<comment type="function">
    <text evidence="2">Neddylation of cullins play an essential role in the regulation of SCF-type complexes activity.</text>
</comment>
<dbReference type="InterPro" id="IPR042460">
    <property type="entry name" value="DCN1-like_PONY"/>
</dbReference>
<reference evidence="4 5" key="1">
    <citation type="submission" date="2021-04" db="EMBL/GenBank/DDBJ databases">
        <authorList>
            <person name="Bliznina A."/>
        </authorList>
    </citation>
    <scope>NUCLEOTIDE SEQUENCE [LARGE SCALE GENOMIC DNA]</scope>
</reference>
<accession>A0ABN7T8K1</accession>
<dbReference type="Pfam" id="PF14555">
    <property type="entry name" value="UBA_4"/>
    <property type="match status" value="1"/>
</dbReference>
<dbReference type="PANTHER" id="PTHR12281:SF32">
    <property type="entry name" value="DCN1-LIKE PROTEIN"/>
    <property type="match status" value="1"/>
</dbReference>
<feature type="domain" description="DCUN1" evidence="3">
    <location>
        <begin position="70"/>
        <end position="258"/>
    </location>
</feature>
<evidence type="ECO:0000256" key="2">
    <source>
        <dbReference type="RuleBase" id="RU410713"/>
    </source>
</evidence>
<evidence type="ECO:0000259" key="3">
    <source>
        <dbReference type="PROSITE" id="PS51229"/>
    </source>
</evidence>
<gene>
    <name evidence="4" type="ORF">OKIOD_LOCUS16976</name>
</gene>
<dbReference type="Gene3D" id="1.10.238.200">
    <property type="entry name" value="Cullin, PONY binding domain"/>
    <property type="match status" value="1"/>
</dbReference>
<dbReference type="SUPFAM" id="SSF46934">
    <property type="entry name" value="UBA-like"/>
    <property type="match status" value="1"/>
</dbReference>
<dbReference type="Proteomes" id="UP001158576">
    <property type="component" value="Chromosome 2"/>
</dbReference>